<keyword evidence="6 8" id="KW-1133">Transmembrane helix</keyword>
<evidence type="ECO:0000313" key="10">
    <source>
        <dbReference type="Proteomes" id="UP000037397"/>
    </source>
</evidence>
<feature type="transmembrane region" description="Helical" evidence="8">
    <location>
        <begin position="348"/>
        <end position="369"/>
    </location>
</feature>
<evidence type="ECO:0000256" key="6">
    <source>
        <dbReference type="ARBA" id="ARBA00022989"/>
    </source>
</evidence>
<dbReference type="AlphaFoldDB" id="A0A0L6CLP8"/>
<feature type="transmembrane region" description="Helical" evidence="8">
    <location>
        <begin position="16"/>
        <end position="36"/>
    </location>
</feature>
<evidence type="ECO:0000313" key="9">
    <source>
        <dbReference type="EMBL" id="KNX38721.1"/>
    </source>
</evidence>
<comment type="subcellular location">
    <subcellularLocation>
        <location evidence="1">Cell membrane</location>
        <topology evidence="1">Multi-pass membrane protein</topology>
    </subcellularLocation>
</comment>
<dbReference type="GO" id="GO:0015297">
    <property type="term" value="F:antiporter activity"/>
    <property type="evidence" value="ECO:0007669"/>
    <property type="project" value="InterPro"/>
</dbReference>
<feature type="transmembrane region" description="Helical" evidence="8">
    <location>
        <begin position="381"/>
        <end position="403"/>
    </location>
</feature>
<sequence>MASTVTVMYRSPARQILRLAVPAFLALVAEPLFLLADSAIVGHLGTAQLAGLGVASAALLTAANVYVFLAYGTTSLVARRLGAGDQRAAVSAGLDGVWLSVALGAVTALATAIWARPLCALFGASADALDQAETYLRVSALGIPAMLVVLAATGVLRGFQDTRTPLVAAVLGFGANIVLNLVLVYGLDLGIAGSAWGTVIAQTGMALGLLTVVVRRARELHAALRPHPAGVLRAAAGGVPLLIRTLALRAALLLTTWVAAGLGDVPLAAHQVAMTVFGFLTFALDALAIAAQAMTGQALGAGDVSGTRAMTRLMLWWGLGAGVLLAVVVLALHQVLPLMFTSDESVRRALASALIVVALLQPLSGLVFVLDGVLIGAGDGVALAVAQVAVLAAYVPVLLTVRAHVSGGAGHTLTVLWWSFGAFMALRLVALGWRARSDAWLVTGAVR</sequence>
<evidence type="ECO:0000256" key="7">
    <source>
        <dbReference type="ARBA" id="ARBA00023136"/>
    </source>
</evidence>
<feature type="transmembrane region" description="Helical" evidence="8">
    <location>
        <begin position="314"/>
        <end position="336"/>
    </location>
</feature>
<organism evidence="9 10">
    <name type="scientific">Luteipulveratus halotolerans</name>
    <dbReference type="NCBI Taxonomy" id="1631356"/>
    <lineage>
        <taxon>Bacteria</taxon>
        <taxon>Bacillati</taxon>
        <taxon>Actinomycetota</taxon>
        <taxon>Actinomycetes</taxon>
        <taxon>Micrococcales</taxon>
        <taxon>Dermacoccaceae</taxon>
        <taxon>Luteipulveratus</taxon>
    </lineage>
</organism>
<dbReference type="InterPro" id="IPR048279">
    <property type="entry name" value="MdtK-like"/>
</dbReference>
<accession>A0A0L6CLP8</accession>
<evidence type="ECO:0000256" key="2">
    <source>
        <dbReference type="ARBA" id="ARBA00010199"/>
    </source>
</evidence>
<dbReference type="InterPro" id="IPR002528">
    <property type="entry name" value="MATE_fam"/>
</dbReference>
<keyword evidence="7 8" id="KW-0472">Membrane</keyword>
<feature type="transmembrane region" description="Helical" evidence="8">
    <location>
        <begin position="166"/>
        <end position="187"/>
    </location>
</feature>
<feature type="transmembrane region" description="Helical" evidence="8">
    <location>
        <begin position="415"/>
        <end position="433"/>
    </location>
</feature>
<dbReference type="InterPro" id="IPR044644">
    <property type="entry name" value="DinF-like"/>
</dbReference>
<feature type="transmembrane region" description="Helical" evidence="8">
    <location>
        <begin position="272"/>
        <end position="293"/>
    </location>
</feature>
<keyword evidence="4" id="KW-1003">Cell membrane</keyword>
<comment type="caution">
    <text evidence="9">The sequence shown here is derived from an EMBL/GenBank/DDBJ whole genome shotgun (WGS) entry which is preliminary data.</text>
</comment>
<dbReference type="PANTHER" id="PTHR42893:SF46">
    <property type="entry name" value="PROTEIN DETOXIFICATION 44, CHLOROPLASTIC"/>
    <property type="match status" value="1"/>
</dbReference>
<dbReference type="Pfam" id="PF01554">
    <property type="entry name" value="MatE"/>
    <property type="match status" value="2"/>
</dbReference>
<proteinExistence type="inferred from homology"/>
<dbReference type="EMBL" id="LAIR01000002">
    <property type="protein sequence ID" value="KNX38721.1"/>
    <property type="molecule type" value="Genomic_DNA"/>
</dbReference>
<comment type="similarity">
    <text evidence="2">Belongs to the multi antimicrobial extrusion (MATE) (TC 2.A.66.1) family.</text>
</comment>
<dbReference type="PANTHER" id="PTHR42893">
    <property type="entry name" value="PROTEIN DETOXIFICATION 44, CHLOROPLASTIC-RELATED"/>
    <property type="match status" value="1"/>
</dbReference>
<feature type="transmembrane region" description="Helical" evidence="8">
    <location>
        <begin position="193"/>
        <end position="214"/>
    </location>
</feature>
<dbReference type="PATRIC" id="fig|1631356.3.peg.3753"/>
<dbReference type="CDD" id="cd13136">
    <property type="entry name" value="MATE_DinF_like"/>
    <property type="match status" value="1"/>
</dbReference>
<evidence type="ECO:0000256" key="4">
    <source>
        <dbReference type="ARBA" id="ARBA00022475"/>
    </source>
</evidence>
<dbReference type="STRING" id="1631356.VV01_18785"/>
<evidence type="ECO:0000256" key="8">
    <source>
        <dbReference type="SAM" id="Phobius"/>
    </source>
</evidence>
<evidence type="ECO:0000256" key="5">
    <source>
        <dbReference type="ARBA" id="ARBA00022692"/>
    </source>
</evidence>
<reference evidence="10" key="1">
    <citation type="submission" date="2015-03" db="EMBL/GenBank/DDBJ databases">
        <title>Luteipulveratus halotolerans sp. nov., a novel actinobacterium (Dermacoccaceae) from Sarawak, Malaysia.</title>
        <authorList>
            <person name="Juboi H."/>
            <person name="Basik A."/>
            <person name="Shamsul S.S."/>
            <person name="Arnold P."/>
            <person name="Schmitt E.K."/>
            <person name="Sanglier J.-J."/>
            <person name="Yeo T."/>
        </authorList>
    </citation>
    <scope>NUCLEOTIDE SEQUENCE [LARGE SCALE GENOMIC DNA]</scope>
    <source>
        <strain evidence="10">C296001</strain>
    </source>
</reference>
<dbReference type="NCBIfam" id="TIGR00797">
    <property type="entry name" value="matE"/>
    <property type="match status" value="1"/>
</dbReference>
<evidence type="ECO:0000256" key="3">
    <source>
        <dbReference type="ARBA" id="ARBA00022448"/>
    </source>
</evidence>
<dbReference type="GO" id="GO:0005886">
    <property type="term" value="C:plasma membrane"/>
    <property type="evidence" value="ECO:0007669"/>
    <property type="project" value="UniProtKB-SubCell"/>
</dbReference>
<name>A0A0L6CLP8_9MICO</name>
<dbReference type="Proteomes" id="UP000037397">
    <property type="component" value="Unassembled WGS sequence"/>
</dbReference>
<dbReference type="PIRSF" id="PIRSF006603">
    <property type="entry name" value="DinF"/>
    <property type="match status" value="1"/>
</dbReference>
<feature type="transmembrane region" description="Helical" evidence="8">
    <location>
        <begin position="92"/>
        <end position="115"/>
    </location>
</feature>
<feature type="transmembrane region" description="Helical" evidence="8">
    <location>
        <begin position="235"/>
        <end position="260"/>
    </location>
</feature>
<gene>
    <name evidence="9" type="ORF">VV01_18785</name>
</gene>
<keyword evidence="10" id="KW-1185">Reference proteome</keyword>
<feature type="transmembrane region" description="Helical" evidence="8">
    <location>
        <begin position="135"/>
        <end position="159"/>
    </location>
</feature>
<keyword evidence="5 8" id="KW-0812">Transmembrane</keyword>
<evidence type="ECO:0000256" key="1">
    <source>
        <dbReference type="ARBA" id="ARBA00004651"/>
    </source>
</evidence>
<feature type="transmembrane region" description="Helical" evidence="8">
    <location>
        <begin position="48"/>
        <end position="71"/>
    </location>
</feature>
<protein>
    <submittedName>
        <fullName evidence="9">Multidrug transporter MatE</fullName>
    </submittedName>
</protein>
<dbReference type="GO" id="GO:0042910">
    <property type="term" value="F:xenobiotic transmembrane transporter activity"/>
    <property type="evidence" value="ECO:0007669"/>
    <property type="project" value="InterPro"/>
</dbReference>
<keyword evidence="3" id="KW-0813">Transport</keyword>